<evidence type="ECO:0000256" key="3">
    <source>
        <dbReference type="ARBA" id="ARBA00022982"/>
    </source>
</evidence>
<evidence type="ECO:0000256" key="1">
    <source>
        <dbReference type="ARBA" id="ARBA00008987"/>
    </source>
</evidence>
<dbReference type="InterPro" id="IPR013766">
    <property type="entry name" value="Thioredoxin_domain"/>
</dbReference>
<dbReference type="Proteomes" id="UP000226079">
    <property type="component" value="Unassembled WGS sequence"/>
</dbReference>
<sequence>MSTTELTAANFEQTVAENDIVLVDFWAAWCGPCRMFAPVFEEASNNHPDLVFGKVDTEAQRELAAAARIMSIPTLMVFREGVLIYAQPGAMPAQALEELIGAVRSANMDDVRAEMAEMAAQDSGSAE</sequence>
<dbReference type="PANTHER" id="PTHR45663:SF40">
    <property type="entry name" value="THIOREDOXIN 2"/>
    <property type="match status" value="1"/>
</dbReference>
<organism evidence="8 9">
    <name type="scientific">Propionicimonas paludicola</name>
    <dbReference type="NCBI Taxonomy" id="185243"/>
    <lineage>
        <taxon>Bacteria</taxon>
        <taxon>Bacillati</taxon>
        <taxon>Actinomycetota</taxon>
        <taxon>Actinomycetes</taxon>
        <taxon>Propionibacteriales</taxon>
        <taxon>Nocardioidaceae</taxon>
        <taxon>Propionicimonas</taxon>
    </lineage>
</organism>
<protein>
    <recommendedName>
        <fullName evidence="6">Thioredoxin</fullName>
    </recommendedName>
</protein>
<dbReference type="OrthoDB" id="9790390at2"/>
<evidence type="ECO:0000256" key="5">
    <source>
        <dbReference type="ARBA" id="ARBA00023284"/>
    </source>
</evidence>
<dbReference type="NCBIfam" id="TIGR01068">
    <property type="entry name" value="thioredoxin"/>
    <property type="match status" value="1"/>
</dbReference>
<dbReference type="GO" id="GO:0015035">
    <property type="term" value="F:protein-disulfide reductase activity"/>
    <property type="evidence" value="ECO:0007669"/>
    <property type="project" value="UniProtKB-UniRule"/>
</dbReference>
<dbReference type="AlphaFoldDB" id="A0A2A9CTE3"/>
<evidence type="ECO:0000256" key="2">
    <source>
        <dbReference type="ARBA" id="ARBA00022448"/>
    </source>
</evidence>
<evidence type="ECO:0000313" key="8">
    <source>
        <dbReference type="EMBL" id="PFG17727.1"/>
    </source>
</evidence>
<comment type="caution">
    <text evidence="8">The sequence shown here is derived from an EMBL/GenBank/DDBJ whole genome shotgun (WGS) entry which is preliminary data.</text>
</comment>
<gene>
    <name evidence="8" type="ORF">ATK74_2300</name>
</gene>
<reference evidence="8 9" key="1">
    <citation type="submission" date="2017-10" db="EMBL/GenBank/DDBJ databases">
        <title>Sequencing the genomes of 1000 actinobacteria strains.</title>
        <authorList>
            <person name="Klenk H.-P."/>
        </authorList>
    </citation>
    <scope>NUCLEOTIDE SEQUENCE [LARGE SCALE GENOMIC DNA]</scope>
    <source>
        <strain evidence="8 9">DSM 15597</strain>
    </source>
</reference>
<dbReference type="InterPro" id="IPR017937">
    <property type="entry name" value="Thioredoxin_CS"/>
</dbReference>
<dbReference type="RefSeq" id="WP_098461130.1">
    <property type="nucleotide sequence ID" value="NZ_PDJC01000001.1"/>
</dbReference>
<keyword evidence="5" id="KW-0676">Redox-active center</keyword>
<dbReference type="PROSITE" id="PS51352">
    <property type="entry name" value="THIOREDOXIN_2"/>
    <property type="match status" value="1"/>
</dbReference>
<feature type="domain" description="Thioredoxin" evidence="7">
    <location>
        <begin position="1"/>
        <end position="105"/>
    </location>
</feature>
<dbReference type="InterPro" id="IPR005746">
    <property type="entry name" value="Thioredoxin"/>
</dbReference>
<evidence type="ECO:0000256" key="6">
    <source>
        <dbReference type="NCBIfam" id="TIGR01068"/>
    </source>
</evidence>
<dbReference type="FunFam" id="3.40.30.10:FF:000155">
    <property type="entry name" value="Thioredoxin"/>
    <property type="match status" value="1"/>
</dbReference>
<dbReference type="GO" id="GO:0005829">
    <property type="term" value="C:cytosol"/>
    <property type="evidence" value="ECO:0007669"/>
    <property type="project" value="TreeGrafter"/>
</dbReference>
<dbReference type="Gene3D" id="3.40.30.10">
    <property type="entry name" value="Glutaredoxin"/>
    <property type="match status" value="1"/>
</dbReference>
<dbReference type="PANTHER" id="PTHR45663">
    <property type="entry name" value="GEO12009P1"/>
    <property type="match status" value="1"/>
</dbReference>
<dbReference type="SUPFAM" id="SSF52833">
    <property type="entry name" value="Thioredoxin-like"/>
    <property type="match status" value="1"/>
</dbReference>
<keyword evidence="9" id="KW-1185">Reference proteome</keyword>
<keyword evidence="3" id="KW-0249">Electron transport</keyword>
<keyword evidence="2" id="KW-0813">Transport</keyword>
<dbReference type="EMBL" id="PDJC01000001">
    <property type="protein sequence ID" value="PFG17727.1"/>
    <property type="molecule type" value="Genomic_DNA"/>
</dbReference>
<dbReference type="PROSITE" id="PS00194">
    <property type="entry name" value="THIOREDOXIN_1"/>
    <property type="match status" value="1"/>
</dbReference>
<evidence type="ECO:0000313" key="9">
    <source>
        <dbReference type="Proteomes" id="UP000226079"/>
    </source>
</evidence>
<name>A0A2A9CTE3_9ACTN</name>
<dbReference type="CDD" id="cd02947">
    <property type="entry name" value="TRX_family"/>
    <property type="match status" value="1"/>
</dbReference>
<proteinExistence type="inferred from homology"/>
<comment type="similarity">
    <text evidence="1">Belongs to the thioredoxin family.</text>
</comment>
<dbReference type="Pfam" id="PF00085">
    <property type="entry name" value="Thioredoxin"/>
    <property type="match status" value="1"/>
</dbReference>
<dbReference type="PRINTS" id="PR00421">
    <property type="entry name" value="THIOREDOXIN"/>
</dbReference>
<evidence type="ECO:0000256" key="4">
    <source>
        <dbReference type="ARBA" id="ARBA00023157"/>
    </source>
</evidence>
<accession>A0A2A9CTE3</accession>
<dbReference type="InterPro" id="IPR036249">
    <property type="entry name" value="Thioredoxin-like_sf"/>
</dbReference>
<keyword evidence="4" id="KW-1015">Disulfide bond</keyword>
<evidence type="ECO:0000259" key="7">
    <source>
        <dbReference type="PROSITE" id="PS51352"/>
    </source>
</evidence>